<dbReference type="AlphaFoldDB" id="A0A2W3YST5"/>
<protein>
    <recommendedName>
        <fullName evidence="3">Transposase</fullName>
    </recommendedName>
</protein>
<reference evidence="1 2" key="1">
    <citation type="submission" date="2017-11" db="EMBL/GenBank/DDBJ databases">
        <title>Draft genome sequence of Enterococcus plantarum TRW2 strain isolated from lettuce.</title>
        <authorList>
            <person name="Kim E.B."/>
            <person name="Marco M.L."/>
            <person name="Williams T.R."/>
            <person name="You I.H."/>
        </authorList>
    </citation>
    <scope>NUCLEOTIDE SEQUENCE [LARGE SCALE GENOMIC DNA]</scope>
    <source>
        <strain evidence="1 2">TRW2</strain>
    </source>
</reference>
<organism evidence="1 2">
    <name type="scientific">Enterococcus plantarum</name>
    <dbReference type="NCBI Taxonomy" id="1077675"/>
    <lineage>
        <taxon>Bacteria</taxon>
        <taxon>Bacillati</taxon>
        <taxon>Bacillota</taxon>
        <taxon>Bacilli</taxon>
        <taxon>Lactobacillales</taxon>
        <taxon>Enterococcaceae</taxon>
        <taxon>Enterococcus</taxon>
    </lineage>
</organism>
<dbReference type="RefSeq" id="WP_111248733.1">
    <property type="nucleotide sequence ID" value="NZ_PIEU01000112.1"/>
</dbReference>
<comment type="caution">
    <text evidence="1">The sequence shown here is derived from an EMBL/GenBank/DDBJ whole genome shotgun (WGS) entry which is preliminary data.</text>
</comment>
<evidence type="ECO:0008006" key="3">
    <source>
        <dbReference type="Google" id="ProtNLM"/>
    </source>
</evidence>
<proteinExistence type="predicted"/>
<name>A0A2W3YST5_9ENTE</name>
<dbReference type="EMBL" id="PIEU01000112">
    <property type="protein sequence ID" value="PZL70661.1"/>
    <property type="molecule type" value="Genomic_DNA"/>
</dbReference>
<dbReference type="SUPFAM" id="SSF48295">
    <property type="entry name" value="TrpR-like"/>
    <property type="match status" value="1"/>
</dbReference>
<dbReference type="GO" id="GO:0043565">
    <property type="term" value="F:sequence-specific DNA binding"/>
    <property type="evidence" value="ECO:0007669"/>
    <property type="project" value="InterPro"/>
</dbReference>
<keyword evidence="2" id="KW-1185">Reference proteome</keyword>
<dbReference type="InterPro" id="IPR036388">
    <property type="entry name" value="WH-like_DNA-bd_sf"/>
</dbReference>
<sequence>MVKYDYDFKKSVVQAYQRGEVGYATLARRYGIPADLNVNKWVKIVDKLGFSSNRCQQQNRTFSC</sequence>
<evidence type="ECO:0000313" key="1">
    <source>
        <dbReference type="EMBL" id="PZL70661.1"/>
    </source>
</evidence>
<dbReference type="Gene3D" id="1.10.10.10">
    <property type="entry name" value="Winged helix-like DNA-binding domain superfamily/Winged helix DNA-binding domain"/>
    <property type="match status" value="1"/>
</dbReference>
<accession>A0A2W3YST5</accession>
<gene>
    <name evidence="1" type="ORF">CI088_14830</name>
</gene>
<dbReference type="InterPro" id="IPR010921">
    <property type="entry name" value="Trp_repressor/repl_initiator"/>
</dbReference>
<evidence type="ECO:0000313" key="2">
    <source>
        <dbReference type="Proteomes" id="UP000249828"/>
    </source>
</evidence>
<dbReference type="Proteomes" id="UP000249828">
    <property type="component" value="Unassembled WGS sequence"/>
</dbReference>